<reference evidence="3" key="1">
    <citation type="submission" date="2022-11" db="EMBL/GenBank/DDBJ databases">
        <title>High-quality draft genome sequence of Galbibacter sp. strain CMA-7.</title>
        <authorList>
            <person name="Wei L."/>
            <person name="Dong C."/>
            <person name="Shao Z."/>
        </authorList>
    </citation>
    <scope>NUCLEOTIDE SEQUENCE</scope>
    <source>
        <strain evidence="3">CMA-7</strain>
    </source>
</reference>
<keyword evidence="1" id="KW-0175">Coiled coil</keyword>
<dbReference type="EMBL" id="JAPMUA010000005">
    <property type="protein sequence ID" value="MDG3586895.1"/>
    <property type="molecule type" value="Genomic_DNA"/>
</dbReference>
<evidence type="ECO:0000313" key="4">
    <source>
        <dbReference type="Proteomes" id="UP001153642"/>
    </source>
</evidence>
<feature type="signal peptide" evidence="2">
    <location>
        <begin position="1"/>
        <end position="24"/>
    </location>
</feature>
<protein>
    <submittedName>
        <fullName evidence="3">DNA-binding protein</fullName>
    </submittedName>
</protein>
<proteinExistence type="predicted"/>
<dbReference type="GO" id="GO:0003677">
    <property type="term" value="F:DNA binding"/>
    <property type="evidence" value="ECO:0007669"/>
    <property type="project" value="UniProtKB-KW"/>
</dbReference>
<dbReference type="Proteomes" id="UP001153642">
    <property type="component" value="Unassembled WGS sequence"/>
</dbReference>
<feature type="chain" id="PRO_5047412893" evidence="2">
    <location>
        <begin position="25"/>
        <end position="492"/>
    </location>
</feature>
<dbReference type="RefSeq" id="WP_277900837.1">
    <property type="nucleotide sequence ID" value="NZ_JAPMUA010000005.1"/>
</dbReference>
<keyword evidence="2" id="KW-0732">Signal</keyword>
<sequence>MRNLQHKTYRLLVVLLLSSVFVQAQKQSKTYKESFDVNKDVAIDINTSYADVEFNTWNKNKVEIEAVIEIEDVSKEDAEKYFKDWDFKATGTADKVSVSTANNVMRWANDDNVIVISDMDDIDIDLDFDFPDSIPIPPIPPLPPMPDSIMVMPPVPPMPPLPFNFEDFSFDYEAYKRDGDKYLKEWKEKFNKSFDDEVKANLDEWQQEVKEHQAEWQAHKEEMMKDYEQMRKDQKINRVELEKAREEAHKQAEKARKQVMKARQQAIEYRSSDASGAPNVFFYRSDSGDKNLKIKKTIKIKMPKGAKLKMNVRHGEVTLADNSSTINATLSYSRLHASNVIGKNSVIHASYSPILVDNWHQGELQVNYVESVSLKDVNSIKLTSKSSNVAIDNFTGDAIIDGSFGDLFINNISNEFNTLNIILDNSEAKVKLPDTAFNFFSNASNSSVKFPKTLVLGVSKNYGNEIANGYNAQKNSNKTFSLVAAYSNVTLQ</sequence>
<accession>A0ABT6FUG0</accession>
<name>A0ABT6FUG0_9FLAO</name>
<comment type="caution">
    <text evidence="3">The sequence shown here is derived from an EMBL/GenBank/DDBJ whole genome shotgun (WGS) entry which is preliminary data.</text>
</comment>
<evidence type="ECO:0000313" key="3">
    <source>
        <dbReference type="EMBL" id="MDG3586895.1"/>
    </source>
</evidence>
<evidence type="ECO:0000256" key="2">
    <source>
        <dbReference type="SAM" id="SignalP"/>
    </source>
</evidence>
<keyword evidence="4" id="KW-1185">Reference proteome</keyword>
<keyword evidence="3" id="KW-0238">DNA-binding</keyword>
<gene>
    <name evidence="3" type="ORF">OSR52_13555</name>
</gene>
<organism evidence="3 4">
    <name type="scientific">Galbibacter pacificus</name>
    <dbReference type="NCBI Taxonomy" id="2996052"/>
    <lineage>
        <taxon>Bacteria</taxon>
        <taxon>Pseudomonadati</taxon>
        <taxon>Bacteroidota</taxon>
        <taxon>Flavobacteriia</taxon>
        <taxon>Flavobacteriales</taxon>
        <taxon>Flavobacteriaceae</taxon>
        <taxon>Galbibacter</taxon>
    </lineage>
</organism>
<feature type="coiled-coil region" evidence="1">
    <location>
        <begin position="195"/>
        <end position="272"/>
    </location>
</feature>
<evidence type="ECO:0000256" key="1">
    <source>
        <dbReference type="SAM" id="Coils"/>
    </source>
</evidence>